<evidence type="ECO:0000313" key="1">
    <source>
        <dbReference type="EMBL" id="NMP23437.1"/>
    </source>
</evidence>
<gene>
    <name evidence="1" type="ORF">HIJ39_13910</name>
</gene>
<sequence>MNPLRVATQDDVDVMADLIQEKRLHYENYQPIFWRVVPSGAGQPSWISGDP</sequence>
<protein>
    <submittedName>
        <fullName evidence="1">Uncharacterized protein</fullName>
    </submittedName>
</protein>
<reference evidence="1 2" key="1">
    <citation type="submission" date="2020-04" db="EMBL/GenBank/DDBJ databases">
        <authorList>
            <person name="Zhang R."/>
            <person name="Schippers A."/>
        </authorList>
    </citation>
    <scope>NUCLEOTIDE SEQUENCE [LARGE SCALE GENOMIC DNA]</scope>
    <source>
        <strain evidence="1 2">DSM 109850</strain>
    </source>
</reference>
<accession>A0A7Y0L5P5</accession>
<dbReference type="EMBL" id="JABBVZ010000051">
    <property type="protein sequence ID" value="NMP23437.1"/>
    <property type="molecule type" value="Genomic_DNA"/>
</dbReference>
<evidence type="ECO:0000313" key="2">
    <source>
        <dbReference type="Proteomes" id="UP000533476"/>
    </source>
</evidence>
<keyword evidence="2" id="KW-1185">Reference proteome</keyword>
<name>A0A7Y0L5P5_9FIRM</name>
<dbReference type="Proteomes" id="UP000533476">
    <property type="component" value="Unassembled WGS sequence"/>
</dbReference>
<proteinExistence type="predicted"/>
<comment type="caution">
    <text evidence="1">The sequence shown here is derived from an EMBL/GenBank/DDBJ whole genome shotgun (WGS) entry which is preliminary data.</text>
</comment>
<dbReference type="AlphaFoldDB" id="A0A7Y0L5P5"/>
<dbReference type="RefSeq" id="WP_169100712.1">
    <property type="nucleotide sequence ID" value="NZ_JABBVZ010000051.1"/>
</dbReference>
<organism evidence="1 2">
    <name type="scientific">Sulfobacillus harzensis</name>
    <dbReference type="NCBI Taxonomy" id="2729629"/>
    <lineage>
        <taxon>Bacteria</taxon>
        <taxon>Bacillati</taxon>
        <taxon>Bacillota</taxon>
        <taxon>Clostridia</taxon>
        <taxon>Eubacteriales</taxon>
        <taxon>Clostridiales Family XVII. Incertae Sedis</taxon>
        <taxon>Sulfobacillus</taxon>
    </lineage>
</organism>